<dbReference type="Proteomes" id="UP001172630">
    <property type="component" value="Unassembled WGS sequence"/>
</dbReference>
<reference evidence="1" key="1">
    <citation type="submission" date="2023-06" db="EMBL/GenBank/DDBJ databases">
        <title>Phylogenetic Diversity of Rhizobium strains.</title>
        <authorList>
            <person name="Moura F.T."/>
            <person name="Helene L.C.F."/>
            <person name="Hungria M."/>
        </authorList>
    </citation>
    <scope>NUCLEOTIDE SEQUENCE</scope>
    <source>
        <strain evidence="1">CCGE524</strain>
    </source>
</reference>
<dbReference type="EMBL" id="JARFYN010000120">
    <property type="protein sequence ID" value="MDL2410859.1"/>
    <property type="molecule type" value="Genomic_DNA"/>
</dbReference>
<evidence type="ECO:0000313" key="2">
    <source>
        <dbReference type="Proteomes" id="UP001172630"/>
    </source>
</evidence>
<organism evidence="1 2">
    <name type="scientific">Rhizobium calliandrae</name>
    <dbReference type="NCBI Taxonomy" id="1312182"/>
    <lineage>
        <taxon>Bacteria</taxon>
        <taxon>Pseudomonadati</taxon>
        <taxon>Pseudomonadota</taxon>
        <taxon>Alphaproteobacteria</taxon>
        <taxon>Hyphomicrobiales</taxon>
        <taxon>Rhizobiaceae</taxon>
        <taxon>Rhizobium/Agrobacterium group</taxon>
        <taxon>Rhizobium</taxon>
    </lineage>
</organism>
<sequence length="70" mass="7455">GLGWGHMPYPAVADDITAGRLVVIEPEGTPTGMNMPMSAIYRSDAPPGRAGRWMIDRLKSIIASPCSKAD</sequence>
<evidence type="ECO:0000313" key="1">
    <source>
        <dbReference type="EMBL" id="MDL2410859.1"/>
    </source>
</evidence>
<dbReference type="Gene3D" id="3.40.190.290">
    <property type="match status" value="1"/>
</dbReference>
<name>A0ABT7KQD4_9HYPH</name>
<keyword evidence="2" id="KW-1185">Reference proteome</keyword>
<dbReference type="SUPFAM" id="SSF53850">
    <property type="entry name" value="Periplasmic binding protein-like II"/>
    <property type="match status" value="1"/>
</dbReference>
<protein>
    <submittedName>
        <fullName evidence="1">LysR family transcriptional regulator</fullName>
    </submittedName>
</protein>
<comment type="caution">
    <text evidence="1">The sequence shown here is derived from an EMBL/GenBank/DDBJ whole genome shotgun (WGS) entry which is preliminary data.</text>
</comment>
<accession>A0ABT7KQD4</accession>
<proteinExistence type="predicted"/>
<gene>
    <name evidence="1" type="ORF">PY650_36090</name>
</gene>
<feature type="non-terminal residue" evidence="1">
    <location>
        <position position="1"/>
    </location>
</feature>